<geneLocation type="plasmid" evidence="1 2">
    <name>unnamed2</name>
</geneLocation>
<keyword evidence="1" id="KW-0614">Plasmid</keyword>
<reference evidence="1" key="1">
    <citation type="submission" date="2022-09" db="EMBL/GenBank/DDBJ databases">
        <title>Genomic of Burkholderia gladioli.</title>
        <authorList>
            <person name="Wu H."/>
        </authorList>
    </citation>
    <scope>NUCLEOTIDE SEQUENCE</scope>
    <source>
        <strain evidence="1">ZN-S4</strain>
        <plasmid evidence="1">unnamed2</plasmid>
    </source>
</reference>
<accession>A0AB38U669</accession>
<gene>
    <name evidence="1" type="ORF">NYZ96_35400</name>
</gene>
<name>A0AB38U669_BURGA</name>
<organism evidence="1 2">
    <name type="scientific">Burkholderia gladioli</name>
    <name type="common">Pseudomonas marginata</name>
    <name type="synonym">Phytomonas marginata</name>
    <dbReference type="NCBI Taxonomy" id="28095"/>
    <lineage>
        <taxon>Bacteria</taxon>
        <taxon>Pseudomonadati</taxon>
        <taxon>Pseudomonadota</taxon>
        <taxon>Betaproteobacteria</taxon>
        <taxon>Burkholderiales</taxon>
        <taxon>Burkholderiaceae</taxon>
        <taxon>Burkholderia</taxon>
    </lineage>
</organism>
<protein>
    <submittedName>
        <fullName evidence="1">Uncharacterized protein</fullName>
    </submittedName>
</protein>
<dbReference type="EMBL" id="CP104217">
    <property type="protein sequence ID" value="UWX75458.1"/>
    <property type="molecule type" value="Genomic_DNA"/>
</dbReference>
<evidence type="ECO:0000313" key="1">
    <source>
        <dbReference type="EMBL" id="UWX75458.1"/>
    </source>
</evidence>
<proteinExistence type="predicted"/>
<evidence type="ECO:0000313" key="2">
    <source>
        <dbReference type="Proteomes" id="UP001059745"/>
    </source>
</evidence>
<sequence length="55" mass="6312">MNRFYIKHLLCAVVDAHFASRLSGTNDDDELKLTIGELLHALREAFELGQDVRRI</sequence>
<dbReference type="RefSeq" id="WP_164465452.1">
    <property type="nucleotide sequence ID" value="NZ_CADEWH010000019.1"/>
</dbReference>
<dbReference type="AlphaFoldDB" id="A0AB38U669"/>
<dbReference type="Proteomes" id="UP001059745">
    <property type="component" value="Plasmid unnamed2"/>
</dbReference>